<feature type="domain" description="Beta-lactamase-related" evidence="3">
    <location>
        <begin position="44"/>
        <end position="403"/>
    </location>
</feature>
<dbReference type="SUPFAM" id="SSF56601">
    <property type="entry name" value="beta-lactamase/transpeptidase-like"/>
    <property type="match status" value="1"/>
</dbReference>
<reference evidence="4 5" key="1">
    <citation type="journal article" date="2020" name="ISME J.">
        <title>Uncovering the hidden diversity of litter-decomposition mechanisms in mushroom-forming fungi.</title>
        <authorList>
            <person name="Floudas D."/>
            <person name="Bentzer J."/>
            <person name="Ahren D."/>
            <person name="Johansson T."/>
            <person name="Persson P."/>
            <person name="Tunlid A."/>
        </authorList>
    </citation>
    <scope>NUCLEOTIDE SEQUENCE [LARGE SCALE GENOMIC DNA]</scope>
    <source>
        <strain evidence="4 5">CBS 146.42</strain>
    </source>
</reference>
<comment type="similarity">
    <text evidence="1">Belongs to the peptidase S12 family.</text>
</comment>
<dbReference type="InterPro" id="IPR012338">
    <property type="entry name" value="Beta-lactam/transpept-like"/>
</dbReference>
<keyword evidence="2" id="KW-1133">Transmembrane helix</keyword>
<evidence type="ECO:0000313" key="5">
    <source>
        <dbReference type="Proteomes" id="UP000559027"/>
    </source>
</evidence>
<keyword evidence="5" id="KW-1185">Reference proteome</keyword>
<sequence length="646" mass="71826">MWQALTGGAMITPSFTTIVLISALFFGEPTSSKLITPETDAYIKTLFERWNATGLSLAVVRKDPSAPNGWYHEFGSYGTANAKGQPVTPDTVFAIASNSKLFLSFSVGLLVDNSTLREERGEELKWSTKIKDIYGDLWEMWDEDMTRKVSLQDMLSHRTGLPGHGFSRAVRRGGVREMISTLRYLRPSAEFRQTYQYNNLMYDSLSYLPTLFLNQTFESYIDQHIFTPLNMSSSTYSVAEAENRGTLADGFQYHMRDLARGINGTKRAMVPFFDRPGEEAIRAGAGGVLASARDLAMWASMLLNDGKHPHTGKQIIPSHVVEHAATGVTIAAGEALYPELSPKVYGAGHWRYSYRGRELIEHGGIDPGFRSQITRFPNDNLAIVSMSNDDNGVGLMESAKWRIIDDILFKGQEPIDWNGRYEQAQTNYIRAFQLLTPRPTLPKPPSSSVEFLAQRTYDHSTYGSLQPCVVPSSLPSRALQQRAECSTLLNSLPVRRILQATDLTIPTLIIPWKRVFVTHLRLQHFDANLFNASVIWSNADVRREEGLVTPLSAAEGINSRVVAQSEQDQAAMYRSGGTSNGHLSVGEDGGDLLTGLDRHFTVEWAVQDGEEEGLAFKGNFWGMEGSDAKAPTGEGKEGAEVWFARR</sequence>
<name>A0A8H5LM18_9AGAR</name>
<gene>
    <name evidence="4" type="ORF">D9756_002330</name>
</gene>
<feature type="transmembrane region" description="Helical" evidence="2">
    <location>
        <begin position="7"/>
        <end position="27"/>
    </location>
</feature>
<accession>A0A8H5LM18</accession>
<proteinExistence type="inferred from homology"/>
<comment type="caution">
    <text evidence="4">The sequence shown here is derived from an EMBL/GenBank/DDBJ whole genome shotgun (WGS) entry which is preliminary data.</text>
</comment>
<keyword evidence="2" id="KW-0472">Membrane</keyword>
<organism evidence="4 5">
    <name type="scientific">Leucocoprinus leucothites</name>
    <dbReference type="NCBI Taxonomy" id="201217"/>
    <lineage>
        <taxon>Eukaryota</taxon>
        <taxon>Fungi</taxon>
        <taxon>Dikarya</taxon>
        <taxon>Basidiomycota</taxon>
        <taxon>Agaricomycotina</taxon>
        <taxon>Agaricomycetes</taxon>
        <taxon>Agaricomycetidae</taxon>
        <taxon>Agaricales</taxon>
        <taxon>Agaricineae</taxon>
        <taxon>Agaricaceae</taxon>
        <taxon>Leucocoprinus</taxon>
    </lineage>
</organism>
<dbReference type="InterPro" id="IPR018247">
    <property type="entry name" value="EF_Hand_1_Ca_BS"/>
</dbReference>
<dbReference type="InterPro" id="IPR001466">
    <property type="entry name" value="Beta-lactam-related"/>
</dbReference>
<evidence type="ECO:0000313" key="4">
    <source>
        <dbReference type="EMBL" id="KAF5362212.1"/>
    </source>
</evidence>
<dbReference type="InterPro" id="IPR050491">
    <property type="entry name" value="AmpC-like"/>
</dbReference>
<evidence type="ECO:0000256" key="1">
    <source>
        <dbReference type="ARBA" id="ARBA00038215"/>
    </source>
</evidence>
<dbReference type="Pfam" id="PF00144">
    <property type="entry name" value="Beta-lactamase"/>
    <property type="match status" value="1"/>
</dbReference>
<evidence type="ECO:0000259" key="3">
    <source>
        <dbReference type="Pfam" id="PF00144"/>
    </source>
</evidence>
<dbReference type="Gene3D" id="3.40.710.10">
    <property type="entry name" value="DD-peptidase/beta-lactamase superfamily"/>
    <property type="match status" value="1"/>
</dbReference>
<evidence type="ECO:0000256" key="2">
    <source>
        <dbReference type="SAM" id="Phobius"/>
    </source>
</evidence>
<protein>
    <recommendedName>
        <fullName evidence="3">Beta-lactamase-related domain-containing protein</fullName>
    </recommendedName>
</protein>
<dbReference type="OrthoDB" id="5946976at2759"/>
<dbReference type="PANTHER" id="PTHR46825:SF15">
    <property type="entry name" value="BETA-LACTAMASE-RELATED DOMAIN-CONTAINING PROTEIN"/>
    <property type="match status" value="1"/>
</dbReference>
<dbReference type="PROSITE" id="PS00018">
    <property type="entry name" value="EF_HAND_1"/>
    <property type="match status" value="1"/>
</dbReference>
<keyword evidence="2" id="KW-0812">Transmembrane</keyword>
<dbReference type="PANTHER" id="PTHR46825">
    <property type="entry name" value="D-ALANYL-D-ALANINE-CARBOXYPEPTIDASE/ENDOPEPTIDASE AMPH"/>
    <property type="match status" value="1"/>
</dbReference>
<dbReference type="EMBL" id="JAACJO010000002">
    <property type="protein sequence ID" value="KAF5362212.1"/>
    <property type="molecule type" value="Genomic_DNA"/>
</dbReference>
<dbReference type="AlphaFoldDB" id="A0A8H5LM18"/>
<dbReference type="Proteomes" id="UP000559027">
    <property type="component" value="Unassembled WGS sequence"/>
</dbReference>